<gene>
    <name evidence="1" type="ORF">HF568_16670</name>
</gene>
<proteinExistence type="predicted"/>
<dbReference type="AlphaFoldDB" id="A0A8X8KD67"/>
<comment type="caution">
    <text evidence="1">The sequence shown here is derived from an EMBL/GenBank/DDBJ whole genome shotgun (WGS) entry which is preliminary data.</text>
</comment>
<dbReference type="RefSeq" id="WP_215885944.1">
    <property type="nucleotide sequence ID" value="NZ_CP134225.1"/>
</dbReference>
<accession>A0A8X8KD67</accession>
<organism evidence="1 2">
    <name type="scientific">Acidithiobacillus ferridurans</name>
    <dbReference type="NCBI Taxonomy" id="1232575"/>
    <lineage>
        <taxon>Bacteria</taxon>
        <taxon>Pseudomonadati</taxon>
        <taxon>Pseudomonadota</taxon>
        <taxon>Acidithiobacillia</taxon>
        <taxon>Acidithiobacillales</taxon>
        <taxon>Acidithiobacillaceae</taxon>
        <taxon>Acidithiobacillus</taxon>
    </lineage>
</organism>
<reference evidence="1" key="1">
    <citation type="journal article" date="2021" name="ISME J.">
        <title>Genomic evolution of the class Acidithiobacillia: deep-branching Proteobacteria living in extreme acidic conditions.</title>
        <authorList>
            <person name="Moya-Beltran A."/>
            <person name="Beard S."/>
            <person name="Rojas-Villalobos C."/>
            <person name="Issotta F."/>
            <person name="Gallardo Y."/>
            <person name="Ulloa R."/>
            <person name="Giaveno A."/>
            <person name="Degli Esposti M."/>
            <person name="Johnson D.B."/>
            <person name="Quatrini R."/>
        </authorList>
    </citation>
    <scope>NUCLEOTIDE SEQUENCE</scope>
    <source>
        <strain evidence="1">DSM 583</strain>
    </source>
</reference>
<name>A0A8X8KD67_ACIFI</name>
<evidence type="ECO:0000313" key="1">
    <source>
        <dbReference type="EMBL" id="MBU2724787.1"/>
    </source>
</evidence>
<dbReference type="EMBL" id="JABBHS010000514">
    <property type="protein sequence ID" value="MBU2724787.1"/>
    <property type="molecule type" value="Genomic_DNA"/>
</dbReference>
<protein>
    <submittedName>
        <fullName evidence="1">Uncharacterized protein</fullName>
    </submittedName>
</protein>
<sequence length="105" mass="11950">MKNRSSFPDDIFFSLSRQGQACANRCAHPRTGRFPVVTSTTETMWDYKYQAKRADGPDILACDSLRKLKAAVADHGWRMAWITTSEGALSYGQQVVNEYPYTPRR</sequence>
<dbReference type="Proteomes" id="UP000887300">
    <property type="component" value="Unassembled WGS sequence"/>
</dbReference>
<evidence type="ECO:0000313" key="2">
    <source>
        <dbReference type="Proteomes" id="UP000887300"/>
    </source>
</evidence>